<comment type="caution">
    <text evidence="1">The sequence shown here is derived from an EMBL/GenBank/DDBJ whole genome shotgun (WGS) entry which is preliminary data.</text>
</comment>
<accession>A0A0B4DHZ3</accession>
<dbReference type="RefSeq" id="WP_043453012.1">
    <property type="nucleotide sequence ID" value="NZ_JWTB01000023.1"/>
</dbReference>
<name>A0A0B4DHZ3_PSEPS</name>
<evidence type="ECO:0000313" key="1">
    <source>
        <dbReference type="EMBL" id="KIC66311.1"/>
    </source>
</evidence>
<dbReference type="EMBL" id="JWTB01000023">
    <property type="protein sequence ID" value="KIC66311.1"/>
    <property type="molecule type" value="Genomic_DNA"/>
</dbReference>
<evidence type="ECO:0000313" key="2">
    <source>
        <dbReference type="Proteomes" id="UP000031196"/>
    </source>
</evidence>
<dbReference type="Proteomes" id="UP000031196">
    <property type="component" value="Unassembled WGS sequence"/>
</dbReference>
<organism evidence="1 2">
    <name type="scientific">Pseudarthrobacter phenanthrenivorans</name>
    <name type="common">Arthrobacter phenanthrenivorans</name>
    <dbReference type="NCBI Taxonomy" id="361575"/>
    <lineage>
        <taxon>Bacteria</taxon>
        <taxon>Bacillati</taxon>
        <taxon>Actinomycetota</taxon>
        <taxon>Actinomycetes</taxon>
        <taxon>Micrococcales</taxon>
        <taxon>Micrococcaceae</taxon>
        <taxon>Pseudarthrobacter</taxon>
    </lineage>
</organism>
<gene>
    <name evidence="1" type="ORF">RM50_12315</name>
</gene>
<protein>
    <submittedName>
        <fullName evidence="1">Uncharacterized protein</fullName>
    </submittedName>
</protein>
<proteinExistence type="predicted"/>
<reference evidence="1 2" key="1">
    <citation type="submission" date="2014-12" db="EMBL/GenBank/DDBJ databases">
        <title>Genome sequencing of Arthrobacter phenanthrenivorans SWC37.</title>
        <authorList>
            <person name="Tan P.W."/>
            <person name="Chan K.-G."/>
        </authorList>
    </citation>
    <scope>NUCLEOTIDE SEQUENCE [LARGE SCALE GENOMIC DNA]</scope>
    <source>
        <strain evidence="1 2">SWC37</strain>
    </source>
</reference>
<sequence length="206" mass="21256">MAQRNVAVRFTAEIQGFKAAMAEAAAATEKTKKATEDAGKTADTHMGKLVQSATQNRDAWEQTGAVVAGFGAATVAGVTGGRVRDIMGFAEGGIVPGTAPSDPTQDNVLAMVNGQPLKVRSGEWIINEKSSRRYDGVLAAINAGTFRGYAEGGRVGAVQAGVSVAAPAFPSSLRLVVDGHEFTAYVDGRVGSGMERVATVANGRSR</sequence>
<dbReference type="AlphaFoldDB" id="A0A0B4DHZ3"/>
<dbReference type="OrthoDB" id="2183194at2"/>